<dbReference type="InterPro" id="IPR046623">
    <property type="entry name" value="DUF6536"/>
</dbReference>
<dbReference type="Pfam" id="PF20163">
    <property type="entry name" value="DUF6536"/>
    <property type="match status" value="1"/>
</dbReference>
<feature type="transmembrane region" description="Helical" evidence="2">
    <location>
        <begin position="198"/>
        <end position="220"/>
    </location>
</feature>
<feature type="transmembrane region" description="Helical" evidence="2">
    <location>
        <begin position="550"/>
        <end position="575"/>
    </location>
</feature>
<reference evidence="4 5" key="1">
    <citation type="submission" date="2016-07" db="EMBL/GenBank/DDBJ databases">
        <title>Pervasive Adenine N6-methylation of Active Genes in Fungi.</title>
        <authorList>
            <consortium name="DOE Joint Genome Institute"/>
            <person name="Mondo S.J."/>
            <person name="Dannebaum R.O."/>
            <person name="Kuo R.C."/>
            <person name="Labutti K."/>
            <person name="Haridas S."/>
            <person name="Kuo A."/>
            <person name="Salamov A."/>
            <person name="Ahrendt S.R."/>
            <person name="Lipzen A."/>
            <person name="Sullivan W."/>
            <person name="Andreopoulos W.B."/>
            <person name="Clum A."/>
            <person name="Lindquist E."/>
            <person name="Daum C."/>
            <person name="Ramamoorthy G.K."/>
            <person name="Gryganskyi A."/>
            <person name="Culley D."/>
            <person name="Magnuson J.K."/>
            <person name="James T.Y."/>
            <person name="O'Malley M.A."/>
            <person name="Stajich J.E."/>
            <person name="Spatafora J.W."/>
            <person name="Visel A."/>
            <person name="Grigoriev I.V."/>
        </authorList>
    </citation>
    <scope>NUCLEOTIDE SEQUENCE [LARGE SCALE GENOMIC DNA]</scope>
    <source>
        <strain evidence="4 5">CBS 129021</strain>
    </source>
</reference>
<gene>
    <name evidence="4" type="ORF">BCR38DRAFT_464055</name>
</gene>
<dbReference type="STRING" id="1141098.A0A1Y2EAT4"/>
<name>A0A1Y2EAT4_9PEZI</name>
<keyword evidence="2" id="KW-1133">Transmembrane helix</keyword>
<protein>
    <recommendedName>
        <fullName evidence="3">DUF6536 domain-containing protein</fullName>
    </recommendedName>
</protein>
<evidence type="ECO:0000313" key="4">
    <source>
        <dbReference type="EMBL" id="ORY68683.1"/>
    </source>
</evidence>
<proteinExistence type="predicted"/>
<evidence type="ECO:0000256" key="1">
    <source>
        <dbReference type="SAM" id="MobiDB-lite"/>
    </source>
</evidence>
<feature type="transmembrane region" description="Helical" evidence="2">
    <location>
        <begin position="714"/>
        <end position="741"/>
    </location>
</feature>
<accession>A0A1Y2EAT4</accession>
<evidence type="ECO:0000313" key="5">
    <source>
        <dbReference type="Proteomes" id="UP000193689"/>
    </source>
</evidence>
<keyword evidence="5" id="KW-1185">Reference proteome</keyword>
<sequence>MEIVIPPRDHGKATFRYTWDKDGTVRNLEALERIQEGDEPESAPEDIRPTTAKTGTTRRVRNSMAAWPFHRATTSNVTSIPITSNFRRPTWQPKSFFKTSDDSASTYSRSIVPDYVVNYIRGETPETLARRKEQRNWGERNVMITPKRETFYSRAAEFEDPFASTTDLSPNGPSENRYDNEWRQRGLRRFLEGWRAGVVFNILLSTLIFLVALVCFAVAVSKAKSISEIAIFTGSCSMTSNINIGTHIVINVCAIVLLAGANYIFQVLSSPTRLEVVAAHKNKRWLDVGIPSIRNLLQVSGFRSSLAIVVILVAVATHVIYNAVISTSRTGLDYDVVFVTETFLSGAPFSNATNNEGGLSRLELLALQDAASQKDLVNLTTTTCLQEFGGAFETSFDAVMLVIDIDVTNSSLVQIDKPGTSLHVYSTNSNDDDDIMALDGSAVLYCLAREGSAPQTCAVNANILMLGIVALLNLVTLFIMAVVLTRSSLEPLVTLGDALRSFLRNADVTTDNNCLLTKTDVSRGRWNLREAKYFIPKPHWWISTPSASRWFLFMFSWLLITAPATVALAVLLMAANPSAGLPLLTAFGTATPHTTFLLPSPVSTDQMALLSAAPQLLLAILYLTTNSLLTTYWLSHELSLFSVSPRPLRVSADRVGAQTTSLYLTLPRPVSWFLLMLFATMGYVLSQAVFPAIIDITPASSSTTPSSTSDRTTAISLSTQALLALVALLLVLAMTVISLGFRQAPSASGDSVEKGNPLALRGGSCSAVLSAKCHTDLSEVDHDIWRKQISWGVVGEGLNIEVGHCAFSAVGVGAVDGGRLYA</sequence>
<dbReference type="InParanoid" id="A0A1Y2EAT4"/>
<feature type="region of interest" description="Disordered" evidence="1">
    <location>
        <begin position="34"/>
        <end position="53"/>
    </location>
</feature>
<feature type="transmembrane region" description="Helical" evidence="2">
    <location>
        <begin position="616"/>
        <end position="634"/>
    </location>
</feature>
<organism evidence="4 5">
    <name type="scientific">Pseudomassariella vexata</name>
    <dbReference type="NCBI Taxonomy" id="1141098"/>
    <lineage>
        <taxon>Eukaryota</taxon>
        <taxon>Fungi</taxon>
        <taxon>Dikarya</taxon>
        <taxon>Ascomycota</taxon>
        <taxon>Pezizomycotina</taxon>
        <taxon>Sordariomycetes</taxon>
        <taxon>Xylariomycetidae</taxon>
        <taxon>Amphisphaeriales</taxon>
        <taxon>Pseudomassariaceae</taxon>
        <taxon>Pseudomassariella</taxon>
    </lineage>
</organism>
<dbReference type="PANTHER" id="PTHR35395">
    <property type="entry name" value="DUF6536 DOMAIN-CONTAINING PROTEIN"/>
    <property type="match status" value="1"/>
</dbReference>
<evidence type="ECO:0000256" key="2">
    <source>
        <dbReference type="SAM" id="Phobius"/>
    </source>
</evidence>
<keyword evidence="2" id="KW-0812">Transmembrane</keyword>
<dbReference type="OrthoDB" id="5429634at2759"/>
<feature type="transmembrane region" description="Helical" evidence="2">
    <location>
        <begin position="463"/>
        <end position="484"/>
    </location>
</feature>
<feature type="transmembrane region" description="Helical" evidence="2">
    <location>
        <begin position="672"/>
        <end position="694"/>
    </location>
</feature>
<evidence type="ECO:0000259" key="3">
    <source>
        <dbReference type="Pfam" id="PF20163"/>
    </source>
</evidence>
<dbReference type="AlphaFoldDB" id="A0A1Y2EAT4"/>
<comment type="caution">
    <text evidence="4">The sequence shown here is derived from an EMBL/GenBank/DDBJ whole genome shotgun (WGS) entry which is preliminary data.</text>
</comment>
<dbReference type="Proteomes" id="UP000193689">
    <property type="component" value="Unassembled WGS sequence"/>
</dbReference>
<feature type="transmembrane region" description="Helical" evidence="2">
    <location>
        <begin position="244"/>
        <end position="265"/>
    </location>
</feature>
<dbReference type="PANTHER" id="PTHR35395:SF1">
    <property type="entry name" value="DUF6536 DOMAIN-CONTAINING PROTEIN"/>
    <property type="match status" value="1"/>
</dbReference>
<dbReference type="EMBL" id="MCFJ01000003">
    <property type="protein sequence ID" value="ORY68683.1"/>
    <property type="molecule type" value="Genomic_DNA"/>
</dbReference>
<feature type="transmembrane region" description="Helical" evidence="2">
    <location>
        <begin position="302"/>
        <end position="321"/>
    </location>
</feature>
<dbReference type="RefSeq" id="XP_040718970.1">
    <property type="nucleotide sequence ID" value="XM_040862660.1"/>
</dbReference>
<feature type="domain" description="DUF6536" evidence="3">
    <location>
        <begin position="194"/>
        <end position="344"/>
    </location>
</feature>
<keyword evidence="2" id="KW-0472">Membrane</keyword>
<dbReference type="GeneID" id="63778872"/>